<dbReference type="GO" id="GO:0017111">
    <property type="term" value="F:ribonucleoside triphosphate phosphatase activity"/>
    <property type="evidence" value="ECO:0007669"/>
    <property type="project" value="InterPro"/>
</dbReference>
<sequence length="201" mass="21601">MQKIVLASNNKGKLAEFQALFEPLQLSIIPQGELGVTEAEEPFDTFVENALAKARHASAQTGLPAVADDSGLCVMALDGAPGVYSARYAALHDAGQGDAANNALLLKNLSQQSNRKACFVSVLVYVNSPTDPRPLIAEGVWWGEVARQAAGEHGFGYDPLFYVPERQRTAAELSPAEKNTYSHRAQALAVLVKQLKTVHSE</sequence>
<evidence type="ECO:0000256" key="2">
    <source>
        <dbReference type="ARBA" id="ARBA00011738"/>
    </source>
</evidence>
<evidence type="ECO:0000313" key="13">
    <source>
        <dbReference type="Proteomes" id="UP000700248"/>
    </source>
</evidence>
<dbReference type="SUPFAM" id="SSF52972">
    <property type="entry name" value="ITPase-like"/>
    <property type="match status" value="1"/>
</dbReference>
<evidence type="ECO:0000256" key="4">
    <source>
        <dbReference type="ARBA" id="ARBA00022741"/>
    </source>
</evidence>
<evidence type="ECO:0000256" key="11">
    <source>
        <dbReference type="RuleBase" id="RU003781"/>
    </source>
</evidence>
<feature type="binding site" evidence="10">
    <location>
        <begin position="8"/>
        <end position="13"/>
    </location>
    <ligand>
        <name>substrate</name>
    </ligand>
</feature>
<reference evidence="12" key="2">
    <citation type="submission" date="2021-09" db="EMBL/GenBank/DDBJ databases">
        <authorList>
            <person name="Gilroy R."/>
        </authorList>
    </citation>
    <scope>NUCLEOTIDE SEQUENCE</scope>
    <source>
        <strain evidence="12">CHK175-13533</strain>
    </source>
</reference>
<keyword evidence="7 10" id="KW-0546">Nucleotide metabolism</keyword>
<dbReference type="InterPro" id="IPR029001">
    <property type="entry name" value="ITPase-like_fam"/>
</dbReference>
<keyword evidence="5 10" id="KW-0378">Hydrolase</keyword>
<dbReference type="PANTHER" id="PTHR11067:SF9">
    <property type="entry name" value="INOSINE TRIPHOSPHATE PYROPHOSPHATASE"/>
    <property type="match status" value="1"/>
</dbReference>
<comment type="caution">
    <text evidence="12">The sequence shown here is derived from an EMBL/GenBank/DDBJ whole genome shotgun (WGS) entry which is preliminary data.</text>
</comment>
<protein>
    <recommendedName>
        <fullName evidence="10">dITP/XTP pyrophosphatase</fullName>
        <ecNumber evidence="10">3.6.1.66</ecNumber>
    </recommendedName>
    <alternativeName>
        <fullName evidence="10">Non-canonical purine NTP pyrophosphatase</fullName>
    </alternativeName>
    <alternativeName>
        <fullName evidence="10">Non-standard purine NTP pyrophosphatase</fullName>
    </alternativeName>
    <alternativeName>
        <fullName evidence="10">Nucleoside-triphosphate diphosphatase</fullName>
    </alternativeName>
    <alternativeName>
        <fullName evidence="10">Nucleoside-triphosphate pyrophosphatase</fullName>
        <shortName evidence="10">NTPase</shortName>
    </alternativeName>
</protein>
<dbReference type="Gene3D" id="3.90.950.10">
    <property type="match status" value="1"/>
</dbReference>
<comment type="catalytic activity">
    <reaction evidence="8 10">
        <text>dITP + H2O = dIMP + diphosphate + H(+)</text>
        <dbReference type="Rhea" id="RHEA:28342"/>
        <dbReference type="ChEBI" id="CHEBI:15377"/>
        <dbReference type="ChEBI" id="CHEBI:15378"/>
        <dbReference type="ChEBI" id="CHEBI:33019"/>
        <dbReference type="ChEBI" id="CHEBI:61194"/>
        <dbReference type="ChEBI" id="CHEBI:61382"/>
        <dbReference type="EC" id="3.6.1.66"/>
    </reaction>
</comment>
<dbReference type="GO" id="GO:0000166">
    <property type="term" value="F:nucleotide binding"/>
    <property type="evidence" value="ECO:0007669"/>
    <property type="project" value="UniProtKB-KW"/>
</dbReference>
<evidence type="ECO:0000256" key="8">
    <source>
        <dbReference type="ARBA" id="ARBA00051875"/>
    </source>
</evidence>
<dbReference type="GO" id="GO:0035870">
    <property type="term" value="F:dITP diphosphatase activity"/>
    <property type="evidence" value="ECO:0007669"/>
    <property type="project" value="UniProtKB-UniRule"/>
</dbReference>
<dbReference type="HAMAP" id="MF_01405">
    <property type="entry name" value="Non_canon_purine_NTPase"/>
    <property type="match status" value="1"/>
</dbReference>
<gene>
    <name evidence="12" type="primary">rdgB</name>
    <name evidence="12" type="ORF">K8U84_06845</name>
</gene>
<dbReference type="GO" id="GO:0036222">
    <property type="term" value="F:XTP diphosphatase activity"/>
    <property type="evidence" value="ECO:0007669"/>
    <property type="project" value="UniProtKB-UniRule"/>
</dbReference>
<accession>A0A9D2VG87</accession>
<evidence type="ECO:0000256" key="6">
    <source>
        <dbReference type="ARBA" id="ARBA00022842"/>
    </source>
</evidence>
<dbReference type="InterPro" id="IPR020922">
    <property type="entry name" value="dITP/XTP_pyrophosphatase"/>
</dbReference>
<evidence type="ECO:0000256" key="1">
    <source>
        <dbReference type="ARBA" id="ARBA00008023"/>
    </source>
</evidence>
<dbReference type="EC" id="3.6.1.66" evidence="10"/>
<feature type="binding site" evidence="10">
    <location>
        <begin position="155"/>
        <end position="158"/>
    </location>
    <ligand>
        <name>substrate</name>
    </ligand>
</feature>
<dbReference type="GO" id="GO:0036220">
    <property type="term" value="F:ITP diphosphatase activity"/>
    <property type="evidence" value="ECO:0007669"/>
    <property type="project" value="UniProtKB-UniRule"/>
</dbReference>
<feature type="active site" description="Proton acceptor" evidence="10">
    <location>
        <position position="69"/>
    </location>
</feature>
<dbReference type="NCBIfam" id="TIGR00042">
    <property type="entry name" value="RdgB/HAM1 family non-canonical purine NTP pyrophosphatase"/>
    <property type="match status" value="1"/>
</dbReference>
<dbReference type="InterPro" id="IPR002637">
    <property type="entry name" value="RdgB/HAM1"/>
</dbReference>
<dbReference type="PANTHER" id="PTHR11067">
    <property type="entry name" value="INOSINE TRIPHOSPHATE PYROPHOSPHATASE/HAM1 PROTEIN"/>
    <property type="match status" value="1"/>
</dbReference>
<dbReference type="CDD" id="cd00515">
    <property type="entry name" value="HAM1"/>
    <property type="match status" value="1"/>
</dbReference>
<dbReference type="EMBL" id="DYTQ01000079">
    <property type="protein sequence ID" value="HJH24253.1"/>
    <property type="molecule type" value="Genomic_DNA"/>
</dbReference>
<dbReference type="AlphaFoldDB" id="A0A9D2VG87"/>
<keyword evidence="4 10" id="KW-0547">Nucleotide-binding</keyword>
<comment type="cofactor">
    <cofactor evidence="10">
        <name>Mg(2+)</name>
        <dbReference type="ChEBI" id="CHEBI:18420"/>
    </cofactor>
    <text evidence="10">Binds 1 Mg(2+) ion per subunit.</text>
</comment>
<evidence type="ECO:0000256" key="9">
    <source>
        <dbReference type="ARBA" id="ARBA00052017"/>
    </source>
</evidence>
<dbReference type="GO" id="GO:0046872">
    <property type="term" value="F:metal ion binding"/>
    <property type="evidence" value="ECO:0007669"/>
    <property type="project" value="UniProtKB-KW"/>
</dbReference>
<dbReference type="RefSeq" id="WP_276830963.1">
    <property type="nucleotide sequence ID" value="NZ_DYTQ01000079.1"/>
</dbReference>
<keyword evidence="6 10" id="KW-0460">Magnesium</keyword>
<feature type="binding site" evidence="10">
    <location>
        <position position="178"/>
    </location>
    <ligand>
        <name>substrate</name>
    </ligand>
</feature>
<dbReference type="Pfam" id="PF01725">
    <property type="entry name" value="Ham1p_like"/>
    <property type="match status" value="1"/>
</dbReference>
<organism evidence="12 13">
    <name type="scientific">Paenalcaligenes hominis</name>
    <dbReference type="NCBI Taxonomy" id="643674"/>
    <lineage>
        <taxon>Bacteria</taxon>
        <taxon>Pseudomonadati</taxon>
        <taxon>Pseudomonadota</taxon>
        <taxon>Betaproteobacteria</taxon>
        <taxon>Burkholderiales</taxon>
        <taxon>Alcaligenaceae</taxon>
        <taxon>Paenalcaligenes</taxon>
    </lineage>
</organism>
<dbReference type="GO" id="GO:0009146">
    <property type="term" value="P:purine nucleoside triphosphate catabolic process"/>
    <property type="evidence" value="ECO:0007669"/>
    <property type="project" value="UniProtKB-UniRule"/>
</dbReference>
<dbReference type="FunFam" id="3.90.950.10:FF:000001">
    <property type="entry name" value="dITP/XTP pyrophosphatase"/>
    <property type="match status" value="1"/>
</dbReference>
<evidence type="ECO:0000256" key="5">
    <source>
        <dbReference type="ARBA" id="ARBA00022801"/>
    </source>
</evidence>
<comment type="function">
    <text evidence="10">Pyrophosphatase that catalyzes the hydrolysis of nucleoside triphosphates to their monophosphate derivatives, with a high preference for the non-canonical purine nucleotides XTP (xanthosine triphosphate), dITP (deoxyinosine triphosphate) and ITP. Seems to function as a house-cleaning enzyme that removes non-canonical purine nucleotides from the nucleotide pool, thus preventing their incorporation into DNA/RNA and avoiding chromosomal lesions.</text>
</comment>
<reference evidence="12" key="1">
    <citation type="journal article" date="2021" name="PeerJ">
        <title>Extensive microbial diversity within the chicken gut microbiome revealed by metagenomics and culture.</title>
        <authorList>
            <person name="Gilroy R."/>
            <person name="Ravi A."/>
            <person name="Getino M."/>
            <person name="Pursley I."/>
            <person name="Horton D.L."/>
            <person name="Alikhan N.F."/>
            <person name="Baker D."/>
            <person name="Gharbi K."/>
            <person name="Hall N."/>
            <person name="Watson M."/>
            <person name="Adriaenssens E.M."/>
            <person name="Foster-Nyarko E."/>
            <person name="Jarju S."/>
            <person name="Secka A."/>
            <person name="Antonio M."/>
            <person name="Oren A."/>
            <person name="Chaudhuri R.R."/>
            <person name="La Ragione R."/>
            <person name="Hildebrand F."/>
            <person name="Pallen M.J."/>
        </authorList>
    </citation>
    <scope>NUCLEOTIDE SEQUENCE</scope>
    <source>
        <strain evidence="12">CHK175-13533</strain>
    </source>
</reference>
<keyword evidence="3 10" id="KW-0479">Metal-binding</keyword>
<evidence type="ECO:0000256" key="3">
    <source>
        <dbReference type="ARBA" id="ARBA00022723"/>
    </source>
</evidence>
<name>A0A9D2VG87_9BURK</name>
<proteinExistence type="inferred from homology"/>
<comment type="similarity">
    <text evidence="1 10 11">Belongs to the HAM1 NTPase family.</text>
</comment>
<evidence type="ECO:0000256" key="7">
    <source>
        <dbReference type="ARBA" id="ARBA00023080"/>
    </source>
</evidence>
<dbReference type="GO" id="GO:0005829">
    <property type="term" value="C:cytosol"/>
    <property type="evidence" value="ECO:0007669"/>
    <property type="project" value="TreeGrafter"/>
</dbReference>
<dbReference type="Proteomes" id="UP000700248">
    <property type="component" value="Unassembled WGS sequence"/>
</dbReference>
<evidence type="ECO:0000256" key="10">
    <source>
        <dbReference type="HAMAP-Rule" id="MF_01405"/>
    </source>
</evidence>
<feature type="binding site" evidence="10">
    <location>
        <position position="69"/>
    </location>
    <ligand>
        <name>Mg(2+)</name>
        <dbReference type="ChEBI" id="CHEBI:18420"/>
    </ligand>
</feature>
<feature type="binding site" evidence="10">
    <location>
        <position position="70"/>
    </location>
    <ligand>
        <name>substrate</name>
    </ligand>
</feature>
<evidence type="ECO:0000313" key="12">
    <source>
        <dbReference type="EMBL" id="HJH24253.1"/>
    </source>
</evidence>
<comment type="catalytic activity">
    <reaction evidence="10">
        <text>ITP + H2O = IMP + diphosphate + H(+)</text>
        <dbReference type="Rhea" id="RHEA:29399"/>
        <dbReference type="ChEBI" id="CHEBI:15377"/>
        <dbReference type="ChEBI" id="CHEBI:15378"/>
        <dbReference type="ChEBI" id="CHEBI:33019"/>
        <dbReference type="ChEBI" id="CHEBI:58053"/>
        <dbReference type="ChEBI" id="CHEBI:61402"/>
        <dbReference type="EC" id="3.6.1.66"/>
    </reaction>
</comment>
<dbReference type="GO" id="GO:0009117">
    <property type="term" value="P:nucleotide metabolic process"/>
    <property type="evidence" value="ECO:0007669"/>
    <property type="project" value="UniProtKB-KW"/>
</dbReference>
<feature type="binding site" evidence="10">
    <location>
        <position position="40"/>
    </location>
    <ligand>
        <name>Mg(2+)</name>
        <dbReference type="ChEBI" id="CHEBI:18420"/>
    </ligand>
</feature>
<comment type="subunit">
    <text evidence="2 10">Homodimer.</text>
</comment>
<feature type="binding site" evidence="10">
    <location>
        <begin position="183"/>
        <end position="184"/>
    </location>
    <ligand>
        <name>substrate</name>
    </ligand>
</feature>
<comment type="catalytic activity">
    <reaction evidence="9 10">
        <text>XTP + H2O = XMP + diphosphate + H(+)</text>
        <dbReference type="Rhea" id="RHEA:28610"/>
        <dbReference type="ChEBI" id="CHEBI:15377"/>
        <dbReference type="ChEBI" id="CHEBI:15378"/>
        <dbReference type="ChEBI" id="CHEBI:33019"/>
        <dbReference type="ChEBI" id="CHEBI:57464"/>
        <dbReference type="ChEBI" id="CHEBI:61314"/>
        <dbReference type="EC" id="3.6.1.66"/>
    </reaction>
</comment>